<proteinExistence type="predicted"/>
<dbReference type="Proteomes" id="UP000009154">
    <property type="component" value="Chromosome"/>
</dbReference>
<dbReference type="EMBL" id="CP003119">
    <property type="protein sequence ID" value="AFA75431.1"/>
    <property type="molecule type" value="Genomic_DNA"/>
</dbReference>
<dbReference type="AlphaFoldDB" id="H6MWM0"/>
<sequence>MFASCGFHQSVATFDPSASPAGARAVGIARDHSGYCFSDNRRFILVVVIHEVLLHVADAAIVSGTHQISDMRGTEGVAGLDSALLAPTRNVDLVQVIDASTG</sequence>
<gene>
    <name evidence="1" type="ordered locus">GPOL_c44280</name>
</gene>
<accession>H6MWM0</accession>
<organism evidence="1 2">
    <name type="scientific">Gordonia polyisoprenivorans (strain DSM 44266 / VH2)</name>
    <dbReference type="NCBI Taxonomy" id="1112204"/>
    <lineage>
        <taxon>Bacteria</taxon>
        <taxon>Bacillati</taxon>
        <taxon>Actinomycetota</taxon>
        <taxon>Actinomycetes</taxon>
        <taxon>Mycobacteriales</taxon>
        <taxon>Gordoniaceae</taxon>
        <taxon>Gordonia</taxon>
    </lineage>
</organism>
<dbReference type="HOGENOM" id="CLU_2273403_0_0_11"/>
<dbReference type="KEGG" id="gpo:GPOL_c44280"/>
<evidence type="ECO:0000313" key="2">
    <source>
        <dbReference type="Proteomes" id="UP000009154"/>
    </source>
</evidence>
<dbReference type="STRING" id="1112204.GPOL_c44280"/>
<reference evidence="1 2" key="1">
    <citation type="journal article" date="2012" name="Appl. Environ. Microbiol.">
        <title>Involvement of two latex-clearing proteins during rubber degradation and insights into the subsequent degradation pathway revealed by the genome sequence of Gordonia polyisoprenivorans strain VH2.</title>
        <authorList>
            <person name="Hiessl S."/>
            <person name="Schuldes J."/>
            <person name="Thurmer A."/>
            <person name="Halbsguth T."/>
            <person name="Broker D."/>
            <person name="Angelov A."/>
            <person name="Liebl W."/>
            <person name="Daniel R."/>
            <person name="Steinbuchel A."/>
        </authorList>
    </citation>
    <scope>NUCLEOTIDE SEQUENCE [LARGE SCALE GENOMIC DNA]</scope>
    <source>
        <strain evidence="2">DSM 44266 / VH2</strain>
    </source>
</reference>
<keyword evidence="2" id="KW-1185">Reference proteome</keyword>
<name>H6MWM0_GORPV</name>
<evidence type="ECO:0000313" key="1">
    <source>
        <dbReference type="EMBL" id="AFA75431.1"/>
    </source>
</evidence>
<protein>
    <submittedName>
        <fullName evidence="1">Uncharacterized protein</fullName>
    </submittedName>
</protein>